<feature type="compositionally biased region" description="Pro residues" evidence="8">
    <location>
        <begin position="202"/>
        <end position="211"/>
    </location>
</feature>
<sequence>MYQTQNHGRKVQSLQKKFMSSIKGVSHLSRWTKRRLYCKLRLWLWRKRRERCRLLMFRGRRPTPGTCNDSASNFSLEPQLQENKNVLTNYRKHRENPPAPTSGCLEPLEQDACLNRVAGGCESHDFSGTNEDSSCLQGRDICSSFVADSRITQAAVALLQSPETSVQPRGAADPLKHRHPANLLPCADRNCCSESQLEAGPPSQPPSPVPPHQDHTAVKGKERTISEASSSVDVHFISLIRDIREFLDGFFRRYGSFIALCRSDLLRHLRRKFSCDFDDWKNLIFSEVSRFQAAILEKPAPPFRVVYKKHIVTLDDLLTLADQNWLNDQVMNMYGELITESSHHKVHFFNSFFHRQLMTKGYDGVKRWTKQVDLFSKSLLLVPIHLEVHWCLVTADIATKTICLYDSQGHVLQKVVRNILKYLMTEAKEKQQPAFEDGWKLSCDEVCHDGPHSYSTPDAWRCRGLSSSPRRTYQRYGSGSIKSCVTVSFVSRTDAAPAAAAAAPAARPLSD</sequence>
<organism evidence="11">
    <name type="scientific">Nothobranchius furzeri</name>
    <name type="common">Turquoise killifish</name>
    <dbReference type="NCBI Taxonomy" id="105023"/>
    <lineage>
        <taxon>Eukaryota</taxon>
        <taxon>Metazoa</taxon>
        <taxon>Chordata</taxon>
        <taxon>Craniata</taxon>
        <taxon>Vertebrata</taxon>
        <taxon>Euteleostomi</taxon>
        <taxon>Actinopterygii</taxon>
        <taxon>Neopterygii</taxon>
        <taxon>Teleostei</taxon>
        <taxon>Neoteleostei</taxon>
        <taxon>Acanthomorphata</taxon>
        <taxon>Ovalentaria</taxon>
        <taxon>Atherinomorphae</taxon>
        <taxon>Cyprinodontiformes</taxon>
        <taxon>Nothobranchiidae</taxon>
        <taxon>Nothobranchius</taxon>
    </lineage>
</organism>
<evidence type="ECO:0000259" key="9">
    <source>
        <dbReference type="PROSITE" id="PS50600"/>
    </source>
</evidence>
<evidence type="ECO:0000256" key="5">
    <source>
        <dbReference type="ARBA" id="ARBA00022801"/>
    </source>
</evidence>
<dbReference type="KEGG" id="nfu:107396789"/>
<dbReference type="EMBL" id="HADY01011607">
    <property type="protein sequence ID" value="SBP50092.1"/>
    <property type="molecule type" value="Transcribed_RNA"/>
</dbReference>
<keyword evidence="3" id="KW-0645">Protease</keyword>
<evidence type="ECO:0000256" key="8">
    <source>
        <dbReference type="SAM" id="MobiDB-lite"/>
    </source>
</evidence>
<comment type="subcellular location">
    <subcellularLocation>
        <location evidence="1">Nucleus</location>
        <location evidence="1">Nucleolus</location>
    </subcellularLocation>
</comment>
<reference evidence="10" key="3">
    <citation type="submission" date="2020-03" db="EMBL/GenBank/DDBJ databases">
        <title>Intra-Species Differences in Population Size shape Life History and Genome Evolution.</title>
        <authorList>
            <person name="Willemsen D."/>
            <person name="Cui R."/>
            <person name="Valenzano D.R."/>
        </authorList>
    </citation>
    <scope>NUCLEOTIDE SEQUENCE</scope>
    <source>
        <strain evidence="10">GRZ</strain>
        <tissue evidence="10">Whole</tissue>
    </source>
</reference>
<comment type="similarity">
    <text evidence="2">Belongs to the peptidase C48 family.</text>
</comment>
<dbReference type="GeneID" id="107396789"/>
<dbReference type="GO" id="GO:0005730">
    <property type="term" value="C:nucleolus"/>
    <property type="evidence" value="ECO:0007669"/>
    <property type="project" value="UniProtKB-SubCell"/>
</dbReference>
<dbReference type="EMBL" id="JAAVVJ010000005">
    <property type="protein sequence ID" value="KAF7223335.1"/>
    <property type="molecule type" value="Genomic_DNA"/>
</dbReference>
<evidence type="ECO:0000313" key="11">
    <source>
        <dbReference type="EMBL" id="SBP50092.1"/>
    </source>
</evidence>
<evidence type="ECO:0000256" key="3">
    <source>
        <dbReference type="ARBA" id="ARBA00022670"/>
    </source>
</evidence>
<dbReference type="PROSITE" id="PS50600">
    <property type="entry name" value="ULP_PROTEASE"/>
    <property type="match status" value="1"/>
</dbReference>
<dbReference type="InterPro" id="IPR038765">
    <property type="entry name" value="Papain-like_cys_pep_sf"/>
</dbReference>
<dbReference type="OrthoDB" id="1939479at2759"/>
<gene>
    <name evidence="11" type="primary">SENP5</name>
    <name evidence="10" type="ORF">G4P62_018779</name>
</gene>
<feature type="domain" description="Ubiquitin-like protease family profile" evidence="9">
    <location>
        <begin position="310"/>
        <end position="511"/>
    </location>
</feature>
<dbReference type="Pfam" id="PF19722">
    <property type="entry name" value="SENP3_5_N"/>
    <property type="match status" value="1"/>
</dbReference>
<proteinExistence type="inferred from homology"/>
<keyword evidence="7" id="KW-0539">Nucleus</keyword>
<dbReference type="OMA" id="CTESEAC"/>
<dbReference type="GO" id="GO:0016926">
    <property type="term" value="P:protein desumoylation"/>
    <property type="evidence" value="ECO:0007669"/>
    <property type="project" value="TreeGrafter"/>
</dbReference>
<dbReference type="PANTHER" id="PTHR12606">
    <property type="entry name" value="SENTRIN/SUMO-SPECIFIC PROTEASE"/>
    <property type="match status" value="1"/>
</dbReference>
<reference evidence="11" key="1">
    <citation type="submission" date="2016-05" db="EMBL/GenBank/DDBJ databases">
        <authorList>
            <person name="Lavstsen T."/>
            <person name="Jespersen J.S."/>
        </authorList>
    </citation>
    <scope>NUCLEOTIDE SEQUENCE</scope>
    <source>
        <tissue evidence="11">Brain</tissue>
    </source>
</reference>
<keyword evidence="6" id="KW-0788">Thiol protease</keyword>
<dbReference type="InterPro" id="IPR045577">
    <property type="entry name" value="SENP3_5_cons_dom"/>
</dbReference>
<evidence type="ECO:0000256" key="2">
    <source>
        <dbReference type="ARBA" id="ARBA00005234"/>
    </source>
</evidence>
<evidence type="ECO:0000256" key="4">
    <source>
        <dbReference type="ARBA" id="ARBA00022786"/>
    </source>
</evidence>
<feature type="region of interest" description="Disordered" evidence="8">
    <location>
        <begin position="195"/>
        <end position="224"/>
    </location>
</feature>
<dbReference type="AlphaFoldDB" id="A0A1A8A4P6"/>
<dbReference type="Proteomes" id="UP000822369">
    <property type="component" value="Chromosome 5"/>
</dbReference>
<name>A0A1A8A4P6_NOTFU</name>
<evidence type="ECO:0000256" key="1">
    <source>
        <dbReference type="ARBA" id="ARBA00004604"/>
    </source>
</evidence>
<dbReference type="InterPro" id="IPR003653">
    <property type="entry name" value="Peptidase_C48_C"/>
</dbReference>
<evidence type="ECO:0000313" key="10">
    <source>
        <dbReference type="EMBL" id="KAF7223335.1"/>
    </source>
</evidence>
<protein>
    <submittedName>
        <fullName evidence="11">SUMO1/sentrin specific peptidase 5</fullName>
    </submittedName>
    <submittedName>
        <fullName evidence="10">Transcript variant X1</fullName>
    </submittedName>
</protein>
<dbReference type="GO" id="GO:0006508">
    <property type="term" value="P:proteolysis"/>
    <property type="evidence" value="ECO:0007669"/>
    <property type="project" value="UniProtKB-KW"/>
</dbReference>
<keyword evidence="5" id="KW-0378">Hydrolase</keyword>
<dbReference type="GO" id="GO:0016929">
    <property type="term" value="F:deSUMOylase activity"/>
    <property type="evidence" value="ECO:0007669"/>
    <property type="project" value="TreeGrafter"/>
</dbReference>
<feature type="compositionally biased region" description="Basic and acidic residues" evidence="8">
    <location>
        <begin position="212"/>
        <end position="224"/>
    </location>
</feature>
<dbReference type="Gene3D" id="3.40.395.10">
    <property type="entry name" value="Adenoviral Proteinase, Chain A"/>
    <property type="match status" value="1"/>
</dbReference>
<evidence type="ECO:0000256" key="6">
    <source>
        <dbReference type="ARBA" id="ARBA00022807"/>
    </source>
</evidence>
<dbReference type="PANTHER" id="PTHR12606:SF10">
    <property type="entry name" value="SENTRIN-SPECIFIC PROTEASE 5"/>
    <property type="match status" value="1"/>
</dbReference>
<accession>A0A1A8A4P6</accession>
<reference evidence="11" key="2">
    <citation type="submission" date="2016-06" db="EMBL/GenBank/DDBJ databases">
        <title>The genome of a short-lived fish provides insights into sex chromosome evolution and the genetic control of aging.</title>
        <authorList>
            <person name="Reichwald K."/>
            <person name="Felder M."/>
            <person name="Petzold A."/>
            <person name="Koch P."/>
            <person name="Groth M."/>
            <person name="Platzer M."/>
        </authorList>
    </citation>
    <scope>NUCLEOTIDE SEQUENCE</scope>
    <source>
        <tissue evidence="11">Brain</tissue>
    </source>
</reference>
<keyword evidence="4" id="KW-0833">Ubl conjugation pathway</keyword>
<dbReference type="Pfam" id="PF02902">
    <property type="entry name" value="Peptidase_C48"/>
    <property type="match status" value="1"/>
</dbReference>
<evidence type="ECO:0000256" key="7">
    <source>
        <dbReference type="ARBA" id="ARBA00023242"/>
    </source>
</evidence>
<dbReference type="SUPFAM" id="SSF54001">
    <property type="entry name" value="Cysteine proteinases"/>
    <property type="match status" value="1"/>
</dbReference>